<name>A0A218P7F4_9EURY</name>
<accession>A0A218P7F4</accession>
<dbReference type="EMBL" id="CP015102">
    <property type="protein sequence ID" value="ASJ06713.1"/>
    <property type="molecule type" value="Genomic_DNA"/>
</dbReference>
<proteinExistence type="predicted"/>
<dbReference type="RefSeq" id="WP_088853968.1">
    <property type="nucleotide sequence ID" value="NZ_CP015102.1"/>
</dbReference>
<sequence length="219" mass="24202">MERLTAVLALVLIVLGAVGAWYLAGGGQTIHHTSAQVVKAKVLVRLGTMDCYSYSQNMTVSYGNVTIQSHADGGLNNGTYYFHGTRDEMEWWGTIKDHHLVEKVVGSGETKEIETNLTDEELSAMMLYDPVKLALRALGSSEDVQISASWITCNFTLPETEGGAHKTFSGTIKVRFDESYRPLKVVVDGKISYEGKTLRRVSFSADVKNECSTPEWENE</sequence>
<dbReference type="KEGG" id="tpaf:A3L08_04965"/>
<evidence type="ECO:0000313" key="1">
    <source>
        <dbReference type="EMBL" id="ASJ06713.1"/>
    </source>
</evidence>
<dbReference type="Proteomes" id="UP000197418">
    <property type="component" value="Chromosome"/>
</dbReference>
<organism evidence="1 2">
    <name type="scientific">Thermococcus pacificus</name>
    <dbReference type="NCBI Taxonomy" id="71998"/>
    <lineage>
        <taxon>Archaea</taxon>
        <taxon>Methanobacteriati</taxon>
        <taxon>Methanobacteriota</taxon>
        <taxon>Thermococci</taxon>
        <taxon>Thermococcales</taxon>
        <taxon>Thermococcaceae</taxon>
        <taxon>Thermococcus</taxon>
    </lineage>
</organism>
<evidence type="ECO:0000313" key="2">
    <source>
        <dbReference type="Proteomes" id="UP000197418"/>
    </source>
</evidence>
<keyword evidence="2" id="KW-1185">Reference proteome</keyword>
<dbReference type="OrthoDB" id="102132at2157"/>
<reference evidence="1 2" key="1">
    <citation type="submission" date="2016-04" db="EMBL/GenBank/DDBJ databases">
        <title>Complete genome sequence of Thermococcus pacificus type strain P4.</title>
        <authorList>
            <person name="Oger P.M."/>
        </authorList>
    </citation>
    <scope>NUCLEOTIDE SEQUENCE [LARGE SCALE GENOMIC DNA]</scope>
    <source>
        <strain evidence="1 2">P-4</strain>
    </source>
</reference>
<dbReference type="AlphaFoldDB" id="A0A218P7F4"/>
<dbReference type="GeneID" id="33315597"/>
<protein>
    <submittedName>
        <fullName evidence="1">Uncharacterized protein</fullName>
    </submittedName>
</protein>
<gene>
    <name evidence="1" type="ORF">A3L08_04965</name>
</gene>